<dbReference type="AlphaFoldDB" id="A0AAD2GB84"/>
<protein>
    <recommendedName>
        <fullName evidence="3">Kinesin light chain</fullName>
    </recommendedName>
</protein>
<evidence type="ECO:0008006" key="3">
    <source>
        <dbReference type="Google" id="ProtNLM"/>
    </source>
</evidence>
<comment type="caution">
    <text evidence="1">The sequence shown here is derived from an EMBL/GenBank/DDBJ whole genome shotgun (WGS) entry which is preliminary data.</text>
</comment>
<accession>A0AAD2GB84</accession>
<reference evidence="1" key="1">
    <citation type="submission" date="2023-08" db="EMBL/GenBank/DDBJ databases">
        <authorList>
            <person name="Audoor S."/>
            <person name="Bilcke G."/>
        </authorList>
    </citation>
    <scope>NUCLEOTIDE SEQUENCE</scope>
</reference>
<dbReference type="InterPro" id="IPR011990">
    <property type="entry name" value="TPR-like_helical_dom_sf"/>
</dbReference>
<proteinExistence type="predicted"/>
<dbReference type="Proteomes" id="UP001295423">
    <property type="component" value="Unassembled WGS sequence"/>
</dbReference>
<keyword evidence="2" id="KW-1185">Reference proteome</keyword>
<gene>
    <name evidence="1" type="ORF">CYCCA115_LOCUS23119</name>
</gene>
<dbReference type="SUPFAM" id="SSF48452">
    <property type="entry name" value="TPR-like"/>
    <property type="match status" value="1"/>
</dbReference>
<dbReference type="EMBL" id="CAKOGP040002369">
    <property type="protein sequence ID" value="CAJ1968183.1"/>
    <property type="molecule type" value="Genomic_DNA"/>
</dbReference>
<name>A0AAD2GB84_9STRA</name>
<dbReference type="Gene3D" id="1.25.40.10">
    <property type="entry name" value="Tetratricopeptide repeat domain"/>
    <property type="match status" value="1"/>
</dbReference>
<sequence length="92" mass="10288">MKAEGDSEKAIQLFQEALDNYKDLSSISPNAAAVYENLSALKVDQGLLEDAIAASAGDLKIRRRRFGDQHADTKLRMTTHRSLLRRLLESRS</sequence>
<evidence type="ECO:0000313" key="1">
    <source>
        <dbReference type="EMBL" id="CAJ1968183.1"/>
    </source>
</evidence>
<organism evidence="1 2">
    <name type="scientific">Cylindrotheca closterium</name>
    <dbReference type="NCBI Taxonomy" id="2856"/>
    <lineage>
        <taxon>Eukaryota</taxon>
        <taxon>Sar</taxon>
        <taxon>Stramenopiles</taxon>
        <taxon>Ochrophyta</taxon>
        <taxon>Bacillariophyta</taxon>
        <taxon>Bacillariophyceae</taxon>
        <taxon>Bacillariophycidae</taxon>
        <taxon>Bacillariales</taxon>
        <taxon>Bacillariaceae</taxon>
        <taxon>Cylindrotheca</taxon>
    </lineage>
</organism>
<evidence type="ECO:0000313" key="2">
    <source>
        <dbReference type="Proteomes" id="UP001295423"/>
    </source>
</evidence>